<dbReference type="Proteomes" id="UP001196408">
    <property type="component" value="Unassembled WGS sequence"/>
</dbReference>
<sequence>MSEITKHALEDSLKVLLLRKPFNKITIGDLTKECGINRMTFYYHFTDMHHLLSWIILDEIHQLLLDTNIYPEGFIRLLYKMKEDQVYIMNVFHSLHQKEFQGYLSPMIHGLLKMKIEEEAQDISIKESDKEFIARFYSYCIVGLLTDWMKDDMKESPELLSDKMNEIMDGCIKRVLKRFEIHQN</sequence>
<dbReference type="PANTHER" id="PTHR43479">
    <property type="entry name" value="ACREF/ENVCD OPERON REPRESSOR-RELATED"/>
    <property type="match status" value="1"/>
</dbReference>
<evidence type="ECO:0000256" key="1">
    <source>
        <dbReference type="ARBA" id="ARBA00023125"/>
    </source>
</evidence>
<feature type="DNA-binding region" description="H-T-H motif" evidence="2">
    <location>
        <begin position="26"/>
        <end position="45"/>
    </location>
</feature>
<accession>A0AAW4MR92</accession>
<proteinExistence type="predicted"/>
<evidence type="ECO:0000313" key="6">
    <source>
        <dbReference type="Proteomes" id="UP001196408"/>
    </source>
</evidence>
<dbReference type="RefSeq" id="WP_217746810.1">
    <property type="nucleotide sequence ID" value="NZ_JAHOEB010000001.1"/>
</dbReference>
<evidence type="ECO:0000313" key="7">
    <source>
        <dbReference type="Proteomes" id="UP001197492"/>
    </source>
</evidence>
<dbReference type="InterPro" id="IPR050624">
    <property type="entry name" value="HTH-type_Tx_Regulator"/>
</dbReference>
<evidence type="ECO:0000256" key="2">
    <source>
        <dbReference type="PROSITE-ProRule" id="PRU00335"/>
    </source>
</evidence>
<dbReference type="Pfam" id="PF00440">
    <property type="entry name" value="TetR_N"/>
    <property type="match status" value="1"/>
</dbReference>
<evidence type="ECO:0000259" key="3">
    <source>
        <dbReference type="PROSITE" id="PS50977"/>
    </source>
</evidence>
<keyword evidence="1 2" id="KW-0238">DNA-binding</keyword>
<comment type="caution">
    <text evidence="4">The sequence shown here is derived from an EMBL/GenBank/DDBJ whole genome shotgun (WGS) entry which is preliminary data.</text>
</comment>
<dbReference type="InterPro" id="IPR001647">
    <property type="entry name" value="HTH_TetR"/>
</dbReference>
<feature type="domain" description="HTH tetR-type" evidence="3">
    <location>
        <begin position="3"/>
        <end position="63"/>
    </location>
</feature>
<dbReference type="PROSITE" id="PS50977">
    <property type="entry name" value="HTH_TETR_2"/>
    <property type="match status" value="1"/>
</dbReference>
<dbReference type="EMBL" id="JAHOEL010000001">
    <property type="protein sequence ID" value="MBV3391697.1"/>
    <property type="molecule type" value="Genomic_DNA"/>
</dbReference>
<gene>
    <name evidence="4" type="ORF">KSV97_00170</name>
    <name evidence="5" type="ORF">KSW06_00180</name>
</gene>
<reference evidence="4 7" key="1">
    <citation type="submission" date="2021-06" db="EMBL/GenBank/DDBJ databases">
        <title>Collection of gut derived symbiotic bacterial strains cultured from healthy donors.</title>
        <authorList>
            <person name="Lin H."/>
            <person name="Littmann E."/>
            <person name="Pamer E.G."/>
        </authorList>
    </citation>
    <scope>NUCLEOTIDE SEQUENCE</scope>
    <source>
        <strain evidence="5 7">MSK.21.70</strain>
        <strain evidence="4">MSK.21.82</strain>
    </source>
</reference>
<name>A0AAW4MR92_9FIRM</name>
<dbReference type="GO" id="GO:0003677">
    <property type="term" value="F:DNA binding"/>
    <property type="evidence" value="ECO:0007669"/>
    <property type="project" value="UniProtKB-UniRule"/>
</dbReference>
<protein>
    <submittedName>
        <fullName evidence="4">TetR/AcrR family transcriptional regulator</fullName>
    </submittedName>
</protein>
<keyword evidence="7" id="KW-1185">Reference proteome</keyword>
<dbReference type="AlphaFoldDB" id="A0AAW4MR92"/>
<organism evidence="4 6">
    <name type="scientific">Catenibacterium mitsuokai</name>
    <dbReference type="NCBI Taxonomy" id="100886"/>
    <lineage>
        <taxon>Bacteria</taxon>
        <taxon>Bacillati</taxon>
        <taxon>Bacillota</taxon>
        <taxon>Erysipelotrichia</taxon>
        <taxon>Erysipelotrichales</taxon>
        <taxon>Coprobacillaceae</taxon>
        <taxon>Catenibacterium</taxon>
    </lineage>
</organism>
<dbReference type="InterPro" id="IPR039532">
    <property type="entry name" value="TetR_C_Firmicutes"/>
</dbReference>
<dbReference type="PANTHER" id="PTHR43479:SF7">
    <property type="entry name" value="TETR-FAMILY TRANSCRIPTIONAL REGULATOR"/>
    <property type="match status" value="1"/>
</dbReference>
<dbReference type="Pfam" id="PF14278">
    <property type="entry name" value="TetR_C_8"/>
    <property type="match status" value="1"/>
</dbReference>
<evidence type="ECO:0000313" key="5">
    <source>
        <dbReference type="EMBL" id="MBV3391697.1"/>
    </source>
</evidence>
<dbReference type="EMBL" id="JAHOEF010000001">
    <property type="protein sequence ID" value="MBV3381667.1"/>
    <property type="molecule type" value="Genomic_DNA"/>
</dbReference>
<dbReference type="Proteomes" id="UP001197492">
    <property type="component" value="Unassembled WGS sequence"/>
</dbReference>
<evidence type="ECO:0000313" key="4">
    <source>
        <dbReference type="EMBL" id="MBV3381667.1"/>
    </source>
</evidence>